<accession>A0AAN6TE15</accession>
<organism evidence="1 2">
    <name type="scientific">Canariomyces notabilis</name>
    <dbReference type="NCBI Taxonomy" id="2074819"/>
    <lineage>
        <taxon>Eukaryota</taxon>
        <taxon>Fungi</taxon>
        <taxon>Dikarya</taxon>
        <taxon>Ascomycota</taxon>
        <taxon>Pezizomycotina</taxon>
        <taxon>Sordariomycetes</taxon>
        <taxon>Sordariomycetidae</taxon>
        <taxon>Sordariales</taxon>
        <taxon>Chaetomiaceae</taxon>
        <taxon>Canariomyces</taxon>
    </lineage>
</organism>
<dbReference type="EMBL" id="MU853341">
    <property type="protein sequence ID" value="KAK4112706.1"/>
    <property type="molecule type" value="Genomic_DNA"/>
</dbReference>
<evidence type="ECO:0000313" key="2">
    <source>
        <dbReference type="Proteomes" id="UP001302812"/>
    </source>
</evidence>
<dbReference type="RefSeq" id="XP_064670276.1">
    <property type="nucleotide sequence ID" value="XM_064812505.1"/>
</dbReference>
<reference evidence="1" key="2">
    <citation type="submission" date="2023-05" db="EMBL/GenBank/DDBJ databases">
        <authorList>
            <consortium name="Lawrence Berkeley National Laboratory"/>
            <person name="Steindorff A."/>
            <person name="Hensen N."/>
            <person name="Bonometti L."/>
            <person name="Westerberg I."/>
            <person name="Brannstrom I.O."/>
            <person name="Guillou S."/>
            <person name="Cros-Aarteil S."/>
            <person name="Calhoun S."/>
            <person name="Haridas S."/>
            <person name="Kuo A."/>
            <person name="Mondo S."/>
            <person name="Pangilinan J."/>
            <person name="Riley R."/>
            <person name="Labutti K."/>
            <person name="Andreopoulos B."/>
            <person name="Lipzen A."/>
            <person name="Chen C."/>
            <person name="Yanf M."/>
            <person name="Daum C."/>
            <person name="Ng V."/>
            <person name="Clum A."/>
            <person name="Ohm R."/>
            <person name="Martin F."/>
            <person name="Silar P."/>
            <person name="Natvig D."/>
            <person name="Lalanne C."/>
            <person name="Gautier V."/>
            <person name="Ament-Velasquez S.L."/>
            <person name="Kruys A."/>
            <person name="Hutchinson M.I."/>
            <person name="Powell A.J."/>
            <person name="Barry K."/>
            <person name="Miller A.N."/>
            <person name="Grigoriev I.V."/>
            <person name="Debuchy R."/>
            <person name="Gladieux P."/>
            <person name="Thoren M.H."/>
            <person name="Johannesson H."/>
        </authorList>
    </citation>
    <scope>NUCLEOTIDE SEQUENCE</scope>
    <source>
        <strain evidence="1">CBS 508.74</strain>
    </source>
</reference>
<proteinExistence type="predicted"/>
<dbReference type="PROSITE" id="PS51257">
    <property type="entry name" value="PROKAR_LIPOPROTEIN"/>
    <property type="match status" value="1"/>
</dbReference>
<sequence length="105" mass="12096">MRGWPFPHTSLTANQKFCLKSITTSQCQPIAAMACLPEMDAYSLRTIQVEVIRWDAWHYLQASVPKQCAIVSHPFLGCGQRKSSFPERDAAVRHRQRDFQWGMKD</sequence>
<comment type="caution">
    <text evidence="1">The sequence shown here is derived from an EMBL/GenBank/DDBJ whole genome shotgun (WGS) entry which is preliminary data.</text>
</comment>
<dbReference type="GeneID" id="89936630"/>
<name>A0AAN6TE15_9PEZI</name>
<reference evidence="1" key="1">
    <citation type="journal article" date="2023" name="Mol. Phylogenet. Evol.">
        <title>Genome-scale phylogeny and comparative genomics of the fungal order Sordariales.</title>
        <authorList>
            <person name="Hensen N."/>
            <person name="Bonometti L."/>
            <person name="Westerberg I."/>
            <person name="Brannstrom I.O."/>
            <person name="Guillou S."/>
            <person name="Cros-Aarteil S."/>
            <person name="Calhoun S."/>
            <person name="Haridas S."/>
            <person name="Kuo A."/>
            <person name="Mondo S."/>
            <person name="Pangilinan J."/>
            <person name="Riley R."/>
            <person name="LaButti K."/>
            <person name="Andreopoulos B."/>
            <person name="Lipzen A."/>
            <person name="Chen C."/>
            <person name="Yan M."/>
            <person name="Daum C."/>
            <person name="Ng V."/>
            <person name="Clum A."/>
            <person name="Steindorff A."/>
            <person name="Ohm R.A."/>
            <person name="Martin F."/>
            <person name="Silar P."/>
            <person name="Natvig D.O."/>
            <person name="Lalanne C."/>
            <person name="Gautier V."/>
            <person name="Ament-Velasquez S.L."/>
            <person name="Kruys A."/>
            <person name="Hutchinson M.I."/>
            <person name="Powell A.J."/>
            <person name="Barry K."/>
            <person name="Miller A.N."/>
            <person name="Grigoriev I.V."/>
            <person name="Debuchy R."/>
            <person name="Gladieux P."/>
            <person name="Hiltunen Thoren M."/>
            <person name="Johannesson H."/>
        </authorList>
    </citation>
    <scope>NUCLEOTIDE SEQUENCE</scope>
    <source>
        <strain evidence="1">CBS 508.74</strain>
    </source>
</reference>
<dbReference type="AlphaFoldDB" id="A0AAN6TE15"/>
<protein>
    <submittedName>
        <fullName evidence="1">Uncharacterized protein</fullName>
    </submittedName>
</protein>
<gene>
    <name evidence="1" type="ORF">N656DRAFT_72271</name>
</gene>
<keyword evidence="2" id="KW-1185">Reference proteome</keyword>
<evidence type="ECO:0000313" key="1">
    <source>
        <dbReference type="EMBL" id="KAK4112706.1"/>
    </source>
</evidence>
<dbReference type="Proteomes" id="UP001302812">
    <property type="component" value="Unassembled WGS sequence"/>
</dbReference>